<sequence>MTTMARLRTTVRLGLLLAGGLILPQAAQAASNTTLGVGSGAVAGALVAGPIGAVAGAIVGGVVGASSERAAPRRYRRARSTRRSALPPRRTVQRSVAAEPRSLTPTMPATTGATGGSTWKDPR</sequence>
<gene>
    <name evidence="4" type="ORF">MPOCJGCO_2724</name>
</gene>
<reference evidence="4" key="2">
    <citation type="submission" date="2021-08" db="EMBL/GenBank/DDBJ databases">
        <authorList>
            <person name="Tani A."/>
            <person name="Ola A."/>
            <person name="Ogura Y."/>
            <person name="Katsura K."/>
            <person name="Hayashi T."/>
        </authorList>
    </citation>
    <scope>NUCLEOTIDE SEQUENCE</scope>
    <source>
        <strain evidence="4">DSM 23632</strain>
    </source>
</reference>
<feature type="chain" id="PRO_5046069381" description="Glycine zipper domain-containing protein" evidence="3">
    <location>
        <begin position="30"/>
        <end position="123"/>
    </location>
</feature>
<evidence type="ECO:0008006" key="6">
    <source>
        <dbReference type="Google" id="ProtNLM"/>
    </source>
</evidence>
<keyword evidence="2" id="KW-0812">Transmembrane</keyword>
<feature type="region of interest" description="Disordered" evidence="1">
    <location>
        <begin position="69"/>
        <end position="123"/>
    </location>
</feature>
<accession>A0ABQ4TZC3</accession>
<proteinExistence type="predicted"/>
<feature type="compositionally biased region" description="Low complexity" evidence="1">
    <location>
        <begin position="104"/>
        <end position="123"/>
    </location>
</feature>
<feature type="signal peptide" evidence="3">
    <location>
        <begin position="1"/>
        <end position="29"/>
    </location>
</feature>
<comment type="caution">
    <text evidence="4">The sequence shown here is derived from an EMBL/GenBank/DDBJ whole genome shotgun (WGS) entry which is preliminary data.</text>
</comment>
<evidence type="ECO:0000256" key="3">
    <source>
        <dbReference type="SAM" id="SignalP"/>
    </source>
</evidence>
<evidence type="ECO:0000313" key="4">
    <source>
        <dbReference type="EMBL" id="GJE60610.1"/>
    </source>
</evidence>
<evidence type="ECO:0000256" key="2">
    <source>
        <dbReference type="SAM" id="Phobius"/>
    </source>
</evidence>
<reference evidence="4" key="1">
    <citation type="journal article" date="2021" name="Front. Microbiol.">
        <title>Comprehensive Comparative Genomics and Phenotyping of Methylobacterium Species.</title>
        <authorList>
            <person name="Alessa O."/>
            <person name="Ogura Y."/>
            <person name="Fujitani Y."/>
            <person name="Takami H."/>
            <person name="Hayashi T."/>
            <person name="Sahin N."/>
            <person name="Tani A."/>
        </authorList>
    </citation>
    <scope>NUCLEOTIDE SEQUENCE</scope>
    <source>
        <strain evidence="4">DSM 23632</strain>
    </source>
</reference>
<dbReference type="EMBL" id="BPRB01000148">
    <property type="protein sequence ID" value="GJE60610.1"/>
    <property type="molecule type" value="Genomic_DNA"/>
</dbReference>
<feature type="transmembrane region" description="Helical" evidence="2">
    <location>
        <begin position="45"/>
        <end position="67"/>
    </location>
</feature>
<evidence type="ECO:0000256" key="1">
    <source>
        <dbReference type="SAM" id="MobiDB-lite"/>
    </source>
</evidence>
<protein>
    <recommendedName>
        <fullName evidence="6">Glycine zipper domain-containing protein</fullName>
    </recommendedName>
</protein>
<feature type="compositionally biased region" description="Basic residues" evidence="1">
    <location>
        <begin position="72"/>
        <end position="82"/>
    </location>
</feature>
<dbReference type="Proteomes" id="UP001055057">
    <property type="component" value="Unassembled WGS sequence"/>
</dbReference>
<name>A0ABQ4TZC3_9HYPH</name>
<keyword evidence="3" id="KW-0732">Signal</keyword>
<keyword evidence="5" id="KW-1185">Reference proteome</keyword>
<evidence type="ECO:0000313" key="5">
    <source>
        <dbReference type="Proteomes" id="UP001055057"/>
    </source>
</evidence>
<organism evidence="4 5">
    <name type="scientific">Methylobacterium trifolii</name>
    <dbReference type="NCBI Taxonomy" id="1003092"/>
    <lineage>
        <taxon>Bacteria</taxon>
        <taxon>Pseudomonadati</taxon>
        <taxon>Pseudomonadota</taxon>
        <taxon>Alphaproteobacteria</taxon>
        <taxon>Hyphomicrobiales</taxon>
        <taxon>Methylobacteriaceae</taxon>
        <taxon>Methylobacterium</taxon>
    </lineage>
</organism>
<keyword evidence="2" id="KW-0472">Membrane</keyword>
<dbReference type="RefSeq" id="WP_306421748.1">
    <property type="nucleotide sequence ID" value="NZ_BPRB01000148.1"/>
</dbReference>
<keyword evidence="2" id="KW-1133">Transmembrane helix</keyword>